<keyword evidence="9 18" id="KW-0808">Transferase</keyword>
<dbReference type="CDD" id="cd04913">
    <property type="entry name" value="ACT_AKii-LysC-BS-like_1"/>
    <property type="match status" value="1"/>
</dbReference>
<comment type="function">
    <text evidence="1">Catalyzes the phosphorylation of the beta-carboxyl group of aspartic acid with ATP to yield 4-phospho-L-aspartate, which is involved in the branched biosynthetic pathway leading to the biosynthesis of amino acids lysine, threonine, isoleucine and methionine.</text>
</comment>
<dbReference type="InterPro" id="IPR002912">
    <property type="entry name" value="ACT_dom"/>
</dbReference>
<dbReference type="PROSITE" id="PS51671">
    <property type="entry name" value="ACT"/>
    <property type="match status" value="2"/>
</dbReference>
<accession>A0ABD0BER2</accession>
<dbReference type="Proteomes" id="UP001205910">
    <property type="component" value="Unassembled WGS sequence"/>
</dbReference>
<feature type="binding site" evidence="17">
    <location>
        <position position="78"/>
    </location>
    <ligand>
        <name>substrate</name>
    </ligand>
</feature>
<sequence>MKNRLYDSYSQSYGLDLGAHPVQMAPGRALPVALVVQKYGGSSLESAERIRRVAERIVATKKQGNDVVVVCSAMGDTTDELLDLASQVNPVPPAREMDMLLTAGERISNALVAMAIESFGAKAQSFTGSQAGVITTERHGNARIVDVTPGRVREALDGGKICLVAGFQGVNRESKDVTTLGRGGSDTTAVALAAALNADVCEIYSDVDGVYTADPRIVSNARKLDQLCFEEMLELAASGSKILVLRSVEYARAFGVPLRVRSSYSNDPGTLVAGSMEDIPVEEAVLSGVATDNSEAKITVLGIPDSPGAASVVFRALADAEINIDTVLQNISSLEDNRTDITFTCPRADGPHAMELLRNLQPQNDWQNVLYDDQIGKVSLVGAGMKSHPGVTAEFCEALRDQGINIELITTSEIRISVLIRETDLPAAARALHEKFELGGDEEAKVYAGTGR</sequence>
<dbReference type="PANTHER" id="PTHR21499">
    <property type="entry name" value="ASPARTATE KINASE"/>
    <property type="match status" value="1"/>
</dbReference>
<dbReference type="InterPro" id="IPR036393">
    <property type="entry name" value="AceGlu_kinase-like_sf"/>
</dbReference>
<organism evidence="21 22">
    <name type="scientific">Corynebacterium ulcerans</name>
    <dbReference type="NCBI Taxonomy" id="65058"/>
    <lineage>
        <taxon>Bacteria</taxon>
        <taxon>Bacillati</taxon>
        <taxon>Actinomycetota</taxon>
        <taxon>Actinomycetes</taxon>
        <taxon>Mycobacteriales</taxon>
        <taxon>Corynebacteriaceae</taxon>
        <taxon>Corynebacterium</taxon>
    </lineage>
</organism>
<dbReference type="NCBIfam" id="TIGR00657">
    <property type="entry name" value="asp_kinases"/>
    <property type="match status" value="1"/>
</dbReference>
<dbReference type="NCBIfam" id="NF005154">
    <property type="entry name" value="PRK06635.1-2"/>
    <property type="match status" value="1"/>
</dbReference>
<keyword evidence="15" id="KW-0457">Lysine biosynthesis</keyword>
<evidence type="ECO:0000256" key="18">
    <source>
        <dbReference type="RuleBase" id="RU003448"/>
    </source>
</evidence>
<dbReference type="InterPro" id="IPR001341">
    <property type="entry name" value="Asp_kinase"/>
</dbReference>
<evidence type="ECO:0000256" key="13">
    <source>
        <dbReference type="ARBA" id="ARBA00022840"/>
    </source>
</evidence>
<evidence type="ECO:0000256" key="17">
    <source>
        <dbReference type="PIRSR" id="PIRSR000726-1"/>
    </source>
</evidence>
<feature type="binding site" evidence="17">
    <location>
        <begin position="38"/>
        <end position="41"/>
    </location>
    <ligand>
        <name>ATP</name>
        <dbReference type="ChEBI" id="CHEBI:30616"/>
    </ligand>
</feature>
<dbReference type="NCBIfam" id="TIGR00656">
    <property type="entry name" value="asp_kin_monofn"/>
    <property type="match status" value="1"/>
</dbReference>
<evidence type="ECO:0000256" key="4">
    <source>
        <dbReference type="ARBA" id="ARBA00005139"/>
    </source>
</evidence>
<evidence type="ECO:0000256" key="16">
    <source>
        <dbReference type="ARBA" id="ARBA00047872"/>
    </source>
</evidence>
<keyword evidence="8 19" id="KW-0028">Amino-acid biosynthesis</keyword>
<dbReference type="AlphaFoldDB" id="A0ABD0BER2"/>
<keyword evidence="10" id="KW-0677">Repeat</keyword>
<dbReference type="CDD" id="cd04936">
    <property type="entry name" value="ACT_AKii-LysC-BS-like_2"/>
    <property type="match status" value="1"/>
</dbReference>
<keyword evidence="14" id="KW-0220">Diaminopimelate biosynthesis</keyword>
<evidence type="ECO:0000256" key="10">
    <source>
        <dbReference type="ARBA" id="ARBA00022737"/>
    </source>
</evidence>
<dbReference type="EC" id="2.7.2.4" evidence="6 18"/>
<evidence type="ECO:0000256" key="5">
    <source>
        <dbReference type="ARBA" id="ARBA00010122"/>
    </source>
</evidence>
<dbReference type="PANTHER" id="PTHR21499:SF3">
    <property type="entry name" value="ASPARTOKINASE"/>
    <property type="match status" value="1"/>
</dbReference>
<evidence type="ECO:0000259" key="20">
    <source>
        <dbReference type="PROSITE" id="PS51671"/>
    </source>
</evidence>
<evidence type="ECO:0000256" key="8">
    <source>
        <dbReference type="ARBA" id="ARBA00022605"/>
    </source>
</evidence>
<comment type="similarity">
    <text evidence="5 18">Belongs to the aspartokinase family.</text>
</comment>
<protein>
    <recommendedName>
        <fullName evidence="7 18">Aspartokinase</fullName>
        <ecNumber evidence="6 18">2.7.2.4</ecNumber>
    </recommendedName>
</protein>
<dbReference type="PROSITE" id="PS00324">
    <property type="entry name" value="ASPARTOKINASE"/>
    <property type="match status" value="1"/>
</dbReference>
<feature type="domain" description="ACT" evidence="20">
    <location>
        <begin position="380"/>
        <end position="452"/>
    </location>
</feature>
<evidence type="ECO:0000256" key="19">
    <source>
        <dbReference type="RuleBase" id="RU004249"/>
    </source>
</evidence>
<evidence type="ECO:0000256" key="9">
    <source>
        <dbReference type="ARBA" id="ARBA00022679"/>
    </source>
</evidence>
<name>A0ABD0BER2_CORUL</name>
<dbReference type="InterPro" id="IPR045865">
    <property type="entry name" value="ACT-like_dom_sf"/>
</dbReference>
<evidence type="ECO:0000256" key="12">
    <source>
        <dbReference type="ARBA" id="ARBA00022777"/>
    </source>
</evidence>
<comment type="caution">
    <text evidence="21">The sequence shown here is derived from an EMBL/GenBank/DDBJ whole genome shotgun (WGS) entry which is preliminary data.</text>
</comment>
<evidence type="ECO:0000313" key="21">
    <source>
        <dbReference type="EMBL" id="GJJ42177.1"/>
    </source>
</evidence>
<feature type="binding site" evidence="17">
    <location>
        <position position="105"/>
    </location>
    <ligand>
        <name>substrate</name>
    </ligand>
</feature>
<comment type="pathway">
    <text evidence="3 19">Amino-acid biosynthesis; L-methionine biosynthesis via de novo pathway; L-homoserine from L-aspartate: step 1/3.</text>
</comment>
<evidence type="ECO:0000256" key="1">
    <source>
        <dbReference type="ARBA" id="ARBA00002843"/>
    </source>
</evidence>
<evidence type="ECO:0000256" key="6">
    <source>
        <dbReference type="ARBA" id="ARBA00013059"/>
    </source>
</evidence>
<dbReference type="EMBL" id="BQFK01000001">
    <property type="protein sequence ID" value="GJJ42177.1"/>
    <property type="molecule type" value="Genomic_DNA"/>
</dbReference>
<evidence type="ECO:0000256" key="11">
    <source>
        <dbReference type="ARBA" id="ARBA00022741"/>
    </source>
</evidence>
<dbReference type="GO" id="GO:0009085">
    <property type="term" value="P:lysine biosynthetic process"/>
    <property type="evidence" value="ECO:0007669"/>
    <property type="project" value="UniProtKB-KW"/>
</dbReference>
<keyword evidence="12 18" id="KW-0418">Kinase</keyword>
<dbReference type="SUPFAM" id="SSF53633">
    <property type="entry name" value="Carbamate kinase-like"/>
    <property type="match status" value="1"/>
</dbReference>
<dbReference type="NCBIfam" id="NF005155">
    <property type="entry name" value="PRK06635.1-4"/>
    <property type="match status" value="1"/>
</dbReference>
<evidence type="ECO:0000256" key="14">
    <source>
        <dbReference type="ARBA" id="ARBA00022915"/>
    </source>
</evidence>
<dbReference type="CDD" id="cd04261">
    <property type="entry name" value="AAK_AKii-LysC-BS"/>
    <property type="match status" value="1"/>
</dbReference>
<dbReference type="Gene3D" id="3.30.70.260">
    <property type="match status" value="2"/>
</dbReference>
<dbReference type="Pfam" id="PF00696">
    <property type="entry name" value="AA_kinase"/>
    <property type="match status" value="1"/>
</dbReference>
<dbReference type="InterPro" id="IPR018042">
    <property type="entry name" value="Aspartate_kinase_CS"/>
</dbReference>
<dbReference type="FunFam" id="3.30.2130.10:FF:000002">
    <property type="entry name" value="Aspartokinase"/>
    <property type="match status" value="1"/>
</dbReference>
<dbReference type="GO" id="GO:0019877">
    <property type="term" value="P:diaminopimelate biosynthetic process"/>
    <property type="evidence" value="ECO:0007669"/>
    <property type="project" value="UniProtKB-KW"/>
</dbReference>
<dbReference type="PIRSF" id="PIRSF000726">
    <property type="entry name" value="Asp_kin"/>
    <property type="match status" value="1"/>
</dbReference>
<evidence type="ECO:0000256" key="15">
    <source>
        <dbReference type="ARBA" id="ARBA00023154"/>
    </source>
</evidence>
<feature type="binding site" evidence="17">
    <location>
        <position position="216"/>
    </location>
    <ligand>
        <name>ATP</name>
        <dbReference type="ChEBI" id="CHEBI:30616"/>
    </ligand>
</feature>
<dbReference type="InterPro" id="IPR001048">
    <property type="entry name" value="Asp/Glu/Uridylate_kinase"/>
</dbReference>
<proteinExistence type="inferred from homology"/>
<comment type="pathway">
    <text evidence="4 19">Amino-acid biosynthesis; L-threonine biosynthesis; L-threonine from L-aspartate: step 1/5.</text>
</comment>
<feature type="domain" description="ACT" evidence="20">
    <location>
        <begin position="298"/>
        <end position="374"/>
    </location>
</feature>
<dbReference type="NCBIfam" id="NF005153">
    <property type="entry name" value="PRK06635.1-1"/>
    <property type="match status" value="1"/>
</dbReference>
<keyword evidence="13 17" id="KW-0067">ATP-binding</keyword>
<evidence type="ECO:0000256" key="3">
    <source>
        <dbReference type="ARBA" id="ARBA00004986"/>
    </source>
</evidence>
<reference evidence="21 22" key="1">
    <citation type="submission" date="2021-11" db="EMBL/GenBank/DDBJ databases">
        <title>Whole genome sequences of diphtheriae toxin producing Corynebacterium ulcerans isolates from cats in Osaka, Japan.</title>
        <authorList>
            <person name="Umeda K."/>
            <person name="Hirai Y."/>
        </authorList>
    </citation>
    <scope>NUCLEOTIDE SEQUENCE [LARGE SCALE GENOMIC DNA]</scope>
    <source>
        <strain evidence="21 22">12109B-1</strain>
    </source>
</reference>
<dbReference type="Gene3D" id="3.40.1160.10">
    <property type="entry name" value="Acetylglutamate kinase-like"/>
    <property type="match status" value="1"/>
</dbReference>
<dbReference type="GO" id="GO:0005524">
    <property type="term" value="F:ATP binding"/>
    <property type="evidence" value="ECO:0007669"/>
    <property type="project" value="UniProtKB-KW"/>
</dbReference>
<dbReference type="InterPro" id="IPR054352">
    <property type="entry name" value="ACT_Aspartokinase"/>
</dbReference>
<dbReference type="InterPro" id="IPR041740">
    <property type="entry name" value="AKii-LysC-BS"/>
</dbReference>
<evidence type="ECO:0000313" key="22">
    <source>
        <dbReference type="Proteomes" id="UP001205910"/>
    </source>
</evidence>
<dbReference type="FunFam" id="3.40.1160.10:FF:000002">
    <property type="entry name" value="Aspartokinase"/>
    <property type="match status" value="1"/>
</dbReference>
<evidence type="ECO:0000256" key="2">
    <source>
        <dbReference type="ARBA" id="ARBA00004766"/>
    </source>
</evidence>
<dbReference type="GO" id="GO:0004072">
    <property type="term" value="F:aspartate kinase activity"/>
    <property type="evidence" value="ECO:0007669"/>
    <property type="project" value="UniProtKB-EC"/>
</dbReference>
<comment type="catalytic activity">
    <reaction evidence="16 18">
        <text>L-aspartate + ATP = 4-phospho-L-aspartate + ADP</text>
        <dbReference type="Rhea" id="RHEA:23776"/>
        <dbReference type="ChEBI" id="CHEBI:29991"/>
        <dbReference type="ChEBI" id="CHEBI:30616"/>
        <dbReference type="ChEBI" id="CHEBI:57535"/>
        <dbReference type="ChEBI" id="CHEBI:456216"/>
        <dbReference type="EC" id="2.7.2.4"/>
    </reaction>
</comment>
<feature type="binding site" evidence="17">
    <location>
        <position position="211"/>
    </location>
    <ligand>
        <name>ATP</name>
        <dbReference type="ChEBI" id="CHEBI:30616"/>
    </ligand>
</feature>
<dbReference type="Pfam" id="PF22468">
    <property type="entry name" value="ACT_9"/>
    <property type="match status" value="2"/>
</dbReference>
<dbReference type="SUPFAM" id="SSF55021">
    <property type="entry name" value="ACT-like"/>
    <property type="match status" value="2"/>
</dbReference>
<gene>
    <name evidence="21" type="primary">lysC</name>
    <name evidence="21" type="ORF">CULCOIPH005_03660</name>
</gene>
<keyword evidence="11 17" id="KW-0547">Nucleotide-binding</keyword>
<comment type="pathway">
    <text evidence="2 19">Amino-acid biosynthesis; L-lysine biosynthesis via DAP pathway; (S)-tetrahydrodipicolinate from L-aspartate: step 1/4.</text>
</comment>
<dbReference type="InterPro" id="IPR005260">
    <property type="entry name" value="Asp_kin_monofn"/>
</dbReference>
<evidence type="ECO:0000256" key="7">
    <source>
        <dbReference type="ARBA" id="ARBA00016273"/>
    </source>
</evidence>